<evidence type="ECO:0000313" key="2">
    <source>
        <dbReference type="EMBL" id="GFH15381.1"/>
    </source>
</evidence>
<comment type="caution">
    <text evidence="2">The sequence shown here is derived from an EMBL/GenBank/DDBJ whole genome shotgun (WGS) entry which is preliminary data.</text>
</comment>
<organism evidence="2 3">
    <name type="scientific">Haematococcus lacustris</name>
    <name type="common">Green alga</name>
    <name type="synonym">Haematococcus pluvialis</name>
    <dbReference type="NCBI Taxonomy" id="44745"/>
    <lineage>
        <taxon>Eukaryota</taxon>
        <taxon>Viridiplantae</taxon>
        <taxon>Chlorophyta</taxon>
        <taxon>core chlorophytes</taxon>
        <taxon>Chlorophyceae</taxon>
        <taxon>CS clade</taxon>
        <taxon>Chlamydomonadales</taxon>
        <taxon>Haematococcaceae</taxon>
        <taxon>Haematococcus</taxon>
    </lineage>
</organism>
<feature type="region of interest" description="Disordered" evidence="1">
    <location>
        <begin position="149"/>
        <end position="173"/>
    </location>
</feature>
<evidence type="ECO:0000313" key="3">
    <source>
        <dbReference type="Proteomes" id="UP000485058"/>
    </source>
</evidence>
<accession>A0A699Z063</accession>
<feature type="region of interest" description="Disordered" evidence="1">
    <location>
        <begin position="1"/>
        <end position="130"/>
    </location>
</feature>
<proteinExistence type="predicted"/>
<evidence type="ECO:0000256" key="1">
    <source>
        <dbReference type="SAM" id="MobiDB-lite"/>
    </source>
</evidence>
<feature type="compositionally biased region" description="Low complexity" evidence="1">
    <location>
        <begin position="52"/>
        <end position="108"/>
    </location>
</feature>
<feature type="compositionally biased region" description="Low complexity" evidence="1">
    <location>
        <begin position="158"/>
        <end position="167"/>
    </location>
</feature>
<gene>
    <name evidence="2" type="ORF">HaLaN_11601</name>
</gene>
<protein>
    <submittedName>
        <fullName evidence="2">Uncharacterized protein</fullName>
    </submittedName>
</protein>
<reference evidence="2 3" key="1">
    <citation type="submission" date="2020-02" db="EMBL/GenBank/DDBJ databases">
        <title>Draft genome sequence of Haematococcus lacustris strain NIES-144.</title>
        <authorList>
            <person name="Morimoto D."/>
            <person name="Nakagawa S."/>
            <person name="Yoshida T."/>
            <person name="Sawayama S."/>
        </authorList>
    </citation>
    <scope>NUCLEOTIDE SEQUENCE [LARGE SCALE GENOMIC DNA]</scope>
    <source>
        <strain evidence="2 3">NIES-144</strain>
    </source>
</reference>
<dbReference type="EMBL" id="BLLF01000843">
    <property type="protein sequence ID" value="GFH15381.1"/>
    <property type="molecule type" value="Genomic_DNA"/>
</dbReference>
<keyword evidence="3" id="KW-1185">Reference proteome</keyword>
<dbReference type="Proteomes" id="UP000485058">
    <property type="component" value="Unassembled WGS sequence"/>
</dbReference>
<dbReference type="AlphaFoldDB" id="A0A699Z063"/>
<feature type="compositionally biased region" description="Basic and acidic residues" evidence="1">
    <location>
        <begin position="1"/>
        <end position="24"/>
    </location>
</feature>
<feature type="non-terminal residue" evidence="2">
    <location>
        <position position="1"/>
    </location>
</feature>
<name>A0A699Z063_HAELA</name>
<sequence length="173" mass="16978">MARQAGERRTVRRSDIVFSSDKDTGAQSVTGQELDSWDQRMKGRGGPGSEGPSGLQQHSSGNSASSASSSSSSSASSNASSSNNSSNASSNISNASSSSNSNSGSSNSGSGGSSVTIGSRGGMPQQTRIPLEAEEKALAIAVAWAVAARSSGKAVKHSASGPSGATPGSPPAS</sequence>